<evidence type="ECO:0000313" key="1">
    <source>
        <dbReference type="EMBL" id="MDT0343281.1"/>
    </source>
</evidence>
<proteinExistence type="predicted"/>
<keyword evidence="2" id="KW-1185">Reference proteome</keyword>
<dbReference type="Proteomes" id="UP001183246">
    <property type="component" value="Unassembled WGS sequence"/>
</dbReference>
<comment type="caution">
    <text evidence="1">The sequence shown here is derived from an EMBL/GenBank/DDBJ whole genome shotgun (WGS) entry which is preliminary data.</text>
</comment>
<sequence length="68" mass="7359">MTEHRPSAVELALRELREALAARGITLPSLGLDAVTAPDVCTYTLVELGRCNVETARRLAAALREGLR</sequence>
<name>A0ABU2MNT0_9ACTN</name>
<organism evidence="1 2">
    <name type="scientific">Streptomyces litchfieldiae</name>
    <dbReference type="NCBI Taxonomy" id="3075543"/>
    <lineage>
        <taxon>Bacteria</taxon>
        <taxon>Bacillati</taxon>
        <taxon>Actinomycetota</taxon>
        <taxon>Actinomycetes</taxon>
        <taxon>Kitasatosporales</taxon>
        <taxon>Streptomycetaceae</taxon>
        <taxon>Streptomyces</taxon>
    </lineage>
</organism>
<accession>A0ABU2MNT0</accession>
<dbReference type="EMBL" id="JAVREL010000005">
    <property type="protein sequence ID" value="MDT0343281.1"/>
    <property type="molecule type" value="Genomic_DNA"/>
</dbReference>
<protein>
    <submittedName>
        <fullName evidence="1">Uncharacterized protein</fullName>
    </submittedName>
</protein>
<reference evidence="2" key="1">
    <citation type="submission" date="2023-07" db="EMBL/GenBank/DDBJ databases">
        <title>30 novel species of actinomycetes from the DSMZ collection.</title>
        <authorList>
            <person name="Nouioui I."/>
        </authorList>
    </citation>
    <scope>NUCLEOTIDE SEQUENCE [LARGE SCALE GENOMIC DNA]</scope>
    <source>
        <strain evidence="2">DSM 44938</strain>
    </source>
</reference>
<gene>
    <name evidence="1" type="ORF">RM590_11735</name>
</gene>
<evidence type="ECO:0000313" key="2">
    <source>
        <dbReference type="Proteomes" id="UP001183246"/>
    </source>
</evidence>
<dbReference type="RefSeq" id="WP_311704412.1">
    <property type="nucleotide sequence ID" value="NZ_JAVREL010000005.1"/>
</dbReference>